<dbReference type="AlphaFoldDB" id="A0A2V2VLG9"/>
<comment type="subcellular location">
    <subcellularLocation>
        <location evidence="1">Endoplasmic reticulum</location>
    </subcellularLocation>
</comment>
<dbReference type="PANTHER" id="PTHR45679">
    <property type="entry name" value="ER DEGRADATION-ENHANCING ALPHA-MANNOSIDASE-LIKE PROTEIN 2"/>
    <property type="match status" value="1"/>
</dbReference>
<dbReference type="PRINTS" id="PR00747">
    <property type="entry name" value="GLYHDRLASE47"/>
</dbReference>
<dbReference type="GO" id="GO:1904380">
    <property type="term" value="P:endoplasmic reticulum mannose trimming"/>
    <property type="evidence" value="ECO:0007669"/>
    <property type="project" value="InterPro"/>
</dbReference>
<dbReference type="InterPro" id="IPR001382">
    <property type="entry name" value="Glyco_hydro_47"/>
</dbReference>
<dbReference type="VEuPathDB" id="TriTrypDB:Tc_MARK_945"/>
<keyword evidence="6" id="KW-0106">Calcium</keyword>
<evidence type="ECO:0000256" key="2">
    <source>
        <dbReference type="ARBA" id="ARBA00007658"/>
    </source>
</evidence>
<dbReference type="Pfam" id="PF01532">
    <property type="entry name" value="Glyco_hydro_47"/>
    <property type="match status" value="1"/>
</dbReference>
<dbReference type="InterPro" id="IPR036026">
    <property type="entry name" value="Seven-hairpin_glycosidases"/>
</dbReference>
<evidence type="ECO:0000313" key="10">
    <source>
        <dbReference type="Proteomes" id="UP000246121"/>
    </source>
</evidence>
<keyword evidence="8" id="KW-0732">Signal</keyword>
<comment type="cofactor">
    <cofactor evidence="6">
        <name>Ca(2+)</name>
        <dbReference type="ChEBI" id="CHEBI:29108"/>
    </cofactor>
</comment>
<gene>
    <name evidence="9" type="ORF">C4B63_16g82</name>
</gene>
<dbReference type="Gene3D" id="1.50.10.10">
    <property type="match status" value="1"/>
</dbReference>
<dbReference type="VEuPathDB" id="TriTrypDB:C4B63_16g82"/>
<dbReference type="VEuPathDB" id="TriTrypDB:BCY84_02407"/>
<evidence type="ECO:0000256" key="1">
    <source>
        <dbReference type="ARBA" id="ARBA00004240"/>
    </source>
</evidence>
<dbReference type="InterPro" id="IPR044674">
    <property type="entry name" value="EDEM1/2/3"/>
</dbReference>
<dbReference type="Proteomes" id="UP000246121">
    <property type="component" value="Unassembled WGS sequence"/>
</dbReference>
<feature type="binding site" evidence="6">
    <location>
        <position position="512"/>
    </location>
    <ligand>
        <name>Ca(2+)</name>
        <dbReference type="ChEBI" id="CHEBI:29108"/>
    </ligand>
</feature>
<keyword evidence="3" id="KW-0256">Endoplasmic reticulum</keyword>
<evidence type="ECO:0000256" key="4">
    <source>
        <dbReference type="ARBA" id="ARBA00023180"/>
    </source>
</evidence>
<dbReference type="VEuPathDB" id="TriTrypDB:TcCLB.508317.80"/>
<accession>A0A2V2VLG9</accession>
<keyword evidence="4" id="KW-0325">Glycoprotein</keyword>
<sequence length="629" mass="68762">MCSGGGGKKGPGPAACICLLVALLLVTAVCVRGGGPGGGVGEDEGEGGGAWRSTDALHPIEAEMRPYVREMIGHAFNSYIKYAFPKDELRPVSGAGKNTMGGYGWTLIDALDTLAVAGFHTEFRRYARWVEENVSFDIDVSVSVFETTIRALGGLLAAHFMYEEGVVEIVASEHNYTGGLMRLAVDLGNRLLPCFNTSTGIPYGAVNLRHGLDPTETTIASTAGGGTFLVEMTALSGLTGDDRYERAARRASEALFAARSPQTGLMGNHIDIMTGRWHLFESSVGDSIDSAIEYFIKSHVMSGDIGDWERFERTVRDVNRYVRKCGMLTTVDMRSGRPFSSAHQSLASFFPGNLILGGHLAEATESNWPIHSIFKHFGALPEEFSLGSGGPHGGYPQRPEHVESVYMLYRATHDPAYLVMGKELALAINLRMRTPYGFATLRNVDLPHSDEQHGDTMESFMLAETLKYLYLLFDECNAVHVQGKLRGSIPSYCAAVESGSSVGSHVGWVFNTEAHLFPNTAEWWGPVSSNNLFSELLGEYLMWGEDVVPFEFPSDDRLGCYPLFNHDGIAAGVEFHRRRLDVIDSLIDDLQELQGGDNDRGGGNTAPPRFYCANHALSDVERISRSIFR</sequence>
<protein>
    <recommendedName>
        <fullName evidence="7">alpha-1,2-Mannosidase</fullName>
        <ecNumber evidence="7">3.2.1.-</ecNumber>
    </recommendedName>
</protein>
<dbReference type="PANTHER" id="PTHR45679:SF5">
    <property type="entry name" value="ER DEGRADATION-ENHANCING ALPHA-MANNOSIDASE-LIKE PROTEIN 1"/>
    <property type="match status" value="1"/>
</dbReference>
<evidence type="ECO:0000256" key="5">
    <source>
        <dbReference type="PIRSR" id="PIRSR601382-1"/>
    </source>
</evidence>
<feature type="active site" description="Proton donor" evidence="5">
    <location>
        <position position="146"/>
    </location>
</feature>
<dbReference type="GO" id="GO:0016020">
    <property type="term" value="C:membrane"/>
    <property type="evidence" value="ECO:0007669"/>
    <property type="project" value="InterPro"/>
</dbReference>
<feature type="chain" id="PRO_5016020067" description="alpha-1,2-Mannosidase" evidence="8">
    <location>
        <begin position="34"/>
        <end position="629"/>
    </location>
</feature>
<keyword evidence="6" id="KW-0479">Metal-binding</keyword>
<reference evidence="9 10" key="1">
    <citation type="journal article" date="2018" name="Microb. Genom.">
        <title>Expanding an expanded genome: long-read sequencing of Trypanosoma cruzi.</title>
        <authorList>
            <person name="Berna L."/>
            <person name="Rodriguez M."/>
            <person name="Chiribao M.L."/>
            <person name="Parodi-Talice A."/>
            <person name="Pita S."/>
            <person name="Rijo G."/>
            <person name="Alvarez-Valin F."/>
            <person name="Robello C."/>
        </authorList>
    </citation>
    <scope>NUCLEOTIDE SEQUENCE [LARGE SCALE GENOMIC DNA]</scope>
    <source>
        <strain evidence="9 10">Dm28c</strain>
    </source>
</reference>
<comment type="similarity">
    <text evidence="2 7">Belongs to the glycosyl hydrolase 47 family.</text>
</comment>
<dbReference type="GO" id="GO:0005975">
    <property type="term" value="P:carbohydrate metabolic process"/>
    <property type="evidence" value="ECO:0007669"/>
    <property type="project" value="InterPro"/>
</dbReference>
<dbReference type="VEuPathDB" id="TriTrypDB:C3747_53g71"/>
<feature type="active site" evidence="5">
    <location>
        <position position="289"/>
    </location>
</feature>
<dbReference type="VEuPathDB" id="TriTrypDB:TcBrA4_0137580"/>
<evidence type="ECO:0000256" key="6">
    <source>
        <dbReference type="PIRSR" id="PIRSR601382-2"/>
    </source>
</evidence>
<dbReference type="SUPFAM" id="SSF48225">
    <property type="entry name" value="Seven-hairpin glycosidases"/>
    <property type="match status" value="1"/>
</dbReference>
<evidence type="ECO:0000313" key="9">
    <source>
        <dbReference type="EMBL" id="PWU97277.1"/>
    </source>
</evidence>
<dbReference type="GO" id="GO:0004571">
    <property type="term" value="F:mannosyl-oligosaccharide 1,2-alpha-mannosidase activity"/>
    <property type="evidence" value="ECO:0007669"/>
    <property type="project" value="InterPro"/>
</dbReference>
<feature type="active site" evidence="5">
    <location>
        <position position="400"/>
    </location>
</feature>
<dbReference type="InterPro" id="IPR012341">
    <property type="entry name" value="6hp_glycosidase-like_sf"/>
</dbReference>
<dbReference type="VEuPathDB" id="TriTrypDB:Tc_MARK_944"/>
<proteinExistence type="inferred from homology"/>
<evidence type="ECO:0000256" key="7">
    <source>
        <dbReference type="RuleBase" id="RU361193"/>
    </source>
</evidence>
<evidence type="ECO:0000256" key="3">
    <source>
        <dbReference type="ARBA" id="ARBA00022824"/>
    </source>
</evidence>
<name>A0A2V2VLG9_TRYCR</name>
<feature type="signal peptide" evidence="8">
    <location>
        <begin position="1"/>
        <end position="33"/>
    </location>
</feature>
<feature type="active site" description="Proton donor" evidence="5">
    <location>
        <position position="382"/>
    </location>
</feature>
<keyword evidence="7" id="KW-0378">Hydrolase</keyword>
<dbReference type="GO" id="GO:0005509">
    <property type="term" value="F:calcium ion binding"/>
    <property type="evidence" value="ECO:0007669"/>
    <property type="project" value="InterPro"/>
</dbReference>
<comment type="caution">
    <text evidence="9">The sequence shown here is derived from an EMBL/GenBank/DDBJ whole genome shotgun (WGS) entry which is preliminary data.</text>
</comment>
<organism evidence="9 10">
    <name type="scientific">Trypanosoma cruzi</name>
    <dbReference type="NCBI Taxonomy" id="5693"/>
    <lineage>
        <taxon>Eukaryota</taxon>
        <taxon>Discoba</taxon>
        <taxon>Euglenozoa</taxon>
        <taxon>Kinetoplastea</taxon>
        <taxon>Metakinetoplastina</taxon>
        <taxon>Trypanosomatida</taxon>
        <taxon>Trypanosomatidae</taxon>
        <taxon>Trypanosoma</taxon>
        <taxon>Schizotrypanum</taxon>
    </lineage>
</organism>
<dbReference type="GO" id="GO:0044322">
    <property type="term" value="C:endoplasmic reticulum quality control compartment"/>
    <property type="evidence" value="ECO:0007669"/>
    <property type="project" value="GOC"/>
</dbReference>
<dbReference type="EC" id="3.2.1.-" evidence="7"/>
<dbReference type="VEuPathDB" id="TriTrypDB:TCSYLVIO_007219"/>
<evidence type="ECO:0000256" key="8">
    <source>
        <dbReference type="SAM" id="SignalP"/>
    </source>
</evidence>
<dbReference type="EMBL" id="PRFA01000016">
    <property type="protein sequence ID" value="PWU97277.1"/>
    <property type="molecule type" value="Genomic_DNA"/>
</dbReference>
<dbReference type="VEuPathDB" id="TriTrypDB:ECC02_002171"/>
<dbReference type="VEuPathDB" id="TriTrypDB:TcCL_ESM10843"/>
<keyword evidence="7" id="KW-0326">Glycosidase</keyword>